<dbReference type="CDD" id="cd02440">
    <property type="entry name" value="AdoMet_MTases"/>
    <property type="match status" value="1"/>
</dbReference>
<dbReference type="GO" id="GO:0008168">
    <property type="term" value="F:methyltransferase activity"/>
    <property type="evidence" value="ECO:0007669"/>
    <property type="project" value="UniProtKB-KW"/>
</dbReference>
<dbReference type="SUPFAM" id="SSF53335">
    <property type="entry name" value="S-adenosyl-L-methionine-dependent methyltransferases"/>
    <property type="match status" value="1"/>
</dbReference>
<evidence type="ECO:0000256" key="1">
    <source>
        <dbReference type="SAM" id="MobiDB-lite"/>
    </source>
</evidence>
<keyword evidence="2" id="KW-0808">Transferase</keyword>
<name>A0A9P4HLH5_9PEZI</name>
<dbReference type="Gene3D" id="3.40.50.150">
    <property type="entry name" value="Vaccinia Virus protein VP39"/>
    <property type="match status" value="1"/>
</dbReference>
<dbReference type="Proteomes" id="UP000799776">
    <property type="component" value="Unassembled WGS sequence"/>
</dbReference>
<dbReference type="InterPro" id="IPR029063">
    <property type="entry name" value="SAM-dependent_MTases_sf"/>
</dbReference>
<accession>A0A9P4HLH5</accession>
<dbReference type="PANTHER" id="PTHR43591:SF106">
    <property type="entry name" value="S-ADENOSYL-L-METHIONINE-DEPENDENT METHYLTRANSFERASE"/>
    <property type="match status" value="1"/>
</dbReference>
<proteinExistence type="predicted"/>
<dbReference type="GO" id="GO:0032259">
    <property type="term" value="P:methylation"/>
    <property type="evidence" value="ECO:0007669"/>
    <property type="project" value="UniProtKB-KW"/>
</dbReference>
<feature type="region of interest" description="Disordered" evidence="1">
    <location>
        <begin position="16"/>
        <end position="44"/>
    </location>
</feature>
<reference evidence="2" key="1">
    <citation type="journal article" date="2020" name="Stud. Mycol.">
        <title>101 Dothideomycetes genomes: a test case for predicting lifestyles and emergence of pathogens.</title>
        <authorList>
            <person name="Haridas S."/>
            <person name="Albert R."/>
            <person name="Binder M."/>
            <person name="Bloem J."/>
            <person name="Labutti K."/>
            <person name="Salamov A."/>
            <person name="Andreopoulos B."/>
            <person name="Baker S."/>
            <person name="Barry K."/>
            <person name="Bills G."/>
            <person name="Bluhm B."/>
            <person name="Cannon C."/>
            <person name="Castanera R."/>
            <person name="Culley D."/>
            <person name="Daum C."/>
            <person name="Ezra D."/>
            <person name="Gonzalez J."/>
            <person name="Henrissat B."/>
            <person name="Kuo A."/>
            <person name="Liang C."/>
            <person name="Lipzen A."/>
            <person name="Lutzoni F."/>
            <person name="Magnuson J."/>
            <person name="Mondo S."/>
            <person name="Nolan M."/>
            <person name="Ohm R."/>
            <person name="Pangilinan J."/>
            <person name="Park H.-J."/>
            <person name="Ramirez L."/>
            <person name="Alfaro M."/>
            <person name="Sun H."/>
            <person name="Tritt A."/>
            <person name="Yoshinaga Y."/>
            <person name="Zwiers L.-H."/>
            <person name="Turgeon B."/>
            <person name="Goodwin S."/>
            <person name="Spatafora J."/>
            <person name="Crous P."/>
            <person name="Grigoriev I."/>
        </authorList>
    </citation>
    <scope>NUCLEOTIDE SEQUENCE</scope>
    <source>
        <strain evidence="2">CBS 121410</strain>
    </source>
</reference>
<dbReference type="Pfam" id="PF13489">
    <property type="entry name" value="Methyltransf_23"/>
    <property type="match status" value="1"/>
</dbReference>
<protein>
    <submittedName>
        <fullName evidence="2">S-adenosyl-L-methionine-dependent methyltransferase</fullName>
    </submittedName>
</protein>
<keyword evidence="3" id="KW-1185">Reference proteome</keyword>
<keyword evidence="2" id="KW-0489">Methyltransferase</keyword>
<evidence type="ECO:0000313" key="2">
    <source>
        <dbReference type="EMBL" id="KAF2083800.1"/>
    </source>
</evidence>
<evidence type="ECO:0000313" key="3">
    <source>
        <dbReference type="Proteomes" id="UP000799776"/>
    </source>
</evidence>
<dbReference type="OrthoDB" id="2013972at2759"/>
<comment type="caution">
    <text evidence="2">The sequence shown here is derived from an EMBL/GenBank/DDBJ whole genome shotgun (WGS) entry which is preliminary data.</text>
</comment>
<dbReference type="PANTHER" id="PTHR43591">
    <property type="entry name" value="METHYLTRANSFERASE"/>
    <property type="match status" value="1"/>
</dbReference>
<organism evidence="2 3">
    <name type="scientific">Saccharata proteae CBS 121410</name>
    <dbReference type="NCBI Taxonomy" id="1314787"/>
    <lineage>
        <taxon>Eukaryota</taxon>
        <taxon>Fungi</taxon>
        <taxon>Dikarya</taxon>
        <taxon>Ascomycota</taxon>
        <taxon>Pezizomycotina</taxon>
        <taxon>Dothideomycetes</taxon>
        <taxon>Dothideomycetes incertae sedis</taxon>
        <taxon>Botryosphaeriales</taxon>
        <taxon>Saccharataceae</taxon>
        <taxon>Saccharata</taxon>
    </lineage>
</organism>
<dbReference type="AlphaFoldDB" id="A0A9P4HLH5"/>
<gene>
    <name evidence="2" type="ORF">K490DRAFT_76285</name>
</gene>
<sequence>MICSRIKTRARDMQAVPAIEAEDEEVEGTNGDSESGYESEGFENGRRYHRFRQGQEMKHAMVLAACEDKLHFAPLGKNPVRVVDLGPGVGSWCIDFGDKYPGAHVLGIDLSPHQPQWVPPNVKFMVEDAEDEWLNPEDYFDSINARHMTYAIKDYPKLLSQALKHLKPGAYIEFQELNYRPECDDDSMPKDWRLAEYIGYVRQGLANLGLDLHRAAKLATEVRYAGFVNVEERVIKVPIGSWAKDKLLKTVGSYLQAIILDGFQQGGYGPLCRGLGWSKEKVEIYLSEVRNAAKDSRVHAYYELYIIFGQKPGAAAATMA</sequence>
<dbReference type="EMBL" id="ML978757">
    <property type="protein sequence ID" value="KAF2083800.1"/>
    <property type="molecule type" value="Genomic_DNA"/>
</dbReference>